<proteinExistence type="predicted"/>
<reference evidence="2 3" key="1">
    <citation type="submission" date="2024-01" db="EMBL/GenBank/DDBJ databases">
        <title>The complete chloroplast genome sequence of Lithospermum erythrorhizon: insights into the phylogenetic relationship among Boraginaceae species and the maternal lineages of purple gromwells.</title>
        <authorList>
            <person name="Okada T."/>
            <person name="Watanabe K."/>
        </authorList>
    </citation>
    <scope>NUCLEOTIDE SEQUENCE [LARGE SCALE GENOMIC DNA]</scope>
</reference>
<accession>A0AAV3R4M7</accession>
<protein>
    <submittedName>
        <fullName evidence="2">Uncharacterized protein</fullName>
    </submittedName>
</protein>
<feature type="region of interest" description="Disordered" evidence="1">
    <location>
        <begin position="1"/>
        <end position="57"/>
    </location>
</feature>
<dbReference type="EMBL" id="BAABME010007023">
    <property type="protein sequence ID" value="GAA0169922.1"/>
    <property type="molecule type" value="Genomic_DNA"/>
</dbReference>
<dbReference type="AlphaFoldDB" id="A0AAV3R4M7"/>
<gene>
    <name evidence="2" type="ORF">LIER_24300</name>
</gene>
<dbReference type="Proteomes" id="UP001454036">
    <property type="component" value="Unassembled WGS sequence"/>
</dbReference>
<evidence type="ECO:0000313" key="2">
    <source>
        <dbReference type="EMBL" id="GAA0169922.1"/>
    </source>
</evidence>
<sequence length="298" mass="33287">MVDVDSSTTISNHHEEREPFPMDTDIPPPASSERVPSSATRVPPTIPEEAIRQRKGKAVMAEPPAIYAPLRNPYAAFAQSAKQMNEVIATKNQLFDGAKADLIAKWAECEKLPKAATERDQKLEAALAELKKVKAAAVEAEISWVTKKAEMQARYEDLERTSVGDILKTTQLLQKEKEMALASAAAKAKVARVEYAKRTIQDFLHSPNYSTKVGRECATYLTHVFTHGKEEFPKLVHIYPRNRIAILFGMRAYLWIRPLLVKMKGLLIVLVKRALSSPLTEKMVSIPLPSFIICLPVI</sequence>
<feature type="compositionally biased region" description="Polar residues" evidence="1">
    <location>
        <begin position="1"/>
        <end position="11"/>
    </location>
</feature>
<evidence type="ECO:0000313" key="3">
    <source>
        <dbReference type="Proteomes" id="UP001454036"/>
    </source>
</evidence>
<keyword evidence="3" id="KW-1185">Reference proteome</keyword>
<comment type="caution">
    <text evidence="2">The sequence shown here is derived from an EMBL/GenBank/DDBJ whole genome shotgun (WGS) entry which is preliminary data.</text>
</comment>
<organism evidence="2 3">
    <name type="scientific">Lithospermum erythrorhizon</name>
    <name type="common">Purple gromwell</name>
    <name type="synonym">Lithospermum officinale var. erythrorhizon</name>
    <dbReference type="NCBI Taxonomy" id="34254"/>
    <lineage>
        <taxon>Eukaryota</taxon>
        <taxon>Viridiplantae</taxon>
        <taxon>Streptophyta</taxon>
        <taxon>Embryophyta</taxon>
        <taxon>Tracheophyta</taxon>
        <taxon>Spermatophyta</taxon>
        <taxon>Magnoliopsida</taxon>
        <taxon>eudicotyledons</taxon>
        <taxon>Gunneridae</taxon>
        <taxon>Pentapetalae</taxon>
        <taxon>asterids</taxon>
        <taxon>lamiids</taxon>
        <taxon>Boraginales</taxon>
        <taxon>Boraginaceae</taxon>
        <taxon>Boraginoideae</taxon>
        <taxon>Lithospermeae</taxon>
        <taxon>Lithospermum</taxon>
    </lineage>
</organism>
<name>A0AAV3R4M7_LITER</name>
<evidence type="ECO:0000256" key="1">
    <source>
        <dbReference type="SAM" id="MobiDB-lite"/>
    </source>
</evidence>